<name>A0A2G8K0P3_STIJA</name>
<evidence type="ECO:0000256" key="2">
    <source>
        <dbReference type="RuleBase" id="RU368069"/>
    </source>
</evidence>
<comment type="function">
    <text evidence="2">As a component of the GATOR1 complex functions as an inhibitor of the amino acid-sensing branch of the TORC1 pathway.</text>
</comment>
<feature type="domain" description="GATOR1 complex protein NPRL3 C-terminal HTH" evidence="4">
    <location>
        <begin position="539"/>
        <end position="600"/>
    </location>
</feature>
<keyword evidence="2" id="KW-0732">Signal</keyword>
<protein>
    <recommendedName>
        <fullName evidence="2">GATOR complex protein NPRL3</fullName>
    </recommendedName>
    <alternativeName>
        <fullName evidence="2">Nitrogen permease regulator 3-like protein</fullName>
    </alternativeName>
</protein>
<keyword evidence="6" id="KW-1185">Reference proteome</keyword>
<dbReference type="PANTHER" id="PTHR13153:SF5">
    <property type="entry name" value="GATOR COMPLEX PROTEIN NPRL3"/>
    <property type="match status" value="1"/>
</dbReference>
<dbReference type="GO" id="GO:0005764">
    <property type="term" value="C:lysosome"/>
    <property type="evidence" value="ECO:0007669"/>
    <property type="project" value="UniProtKB-SubCell"/>
</dbReference>
<dbReference type="GO" id="GO:1904262">
    <property type="term" value="P:negative regulation of TORC1 signaling"/>
    <property type="evidence" value="ECO:0007669"/>
    <property type="project" value="TreeGrafter"/>
</dbReference>
<evidence type="ECO:0000259" key="4">
    <source>
        <dbReference type="Pfam" id="PF24064"/>
    </source>
</evidence>
<evidence type="ECO:0000256" key="3">
    <source>
        <dbReference type="SAM" id="MobiDB-lite"/>
    </source>
</evidence>
<dbReference type="EMBL" id="MRZV01001011">
    <property type="protein sequence ID" value="PIK41539.1"/>
    <property type="molecule type" value="Genomic_DNA"/>
</dbReference>
<dbReference type="GO" id="GO:0010508">
    <property type="term" value="P:positive regulation of autophagy"/>
    <property type="evidence" value="ECO:0007669"/>
    <property type="project" value="TreeGrafter"/>
</dbReference>
<dbReference type="OrthoDB" id="18648at2759"/>
<feature type="compositionally biased region" description="Basic and acidic residues" evidence="3">
    <location>
        <begin position="453"/>
        <end position="464"/>
    </location>
</feature>
<feature type="region of interest" description="Disordered" evidence="3">
    <location>
        <begin position="443"/>
        <end position="502"/>
    </location>
</feature>
<evidence type="ECO:0000313" key="6">
    <source>
        <dbReference type="Proteomes" id="UP000230750"/>
    </source>
</evidence>
<keyword evidence="2" id="KW-0458">Lysosome</keyword>
<dbReference type="GO" id="GO:0038202">
    <property type="term" value="P:TORC1 signaling"/>
    <property type="evidence" value="ECO:0007669"/>
    <property type="project" value="TreeGrafter"/>
</dbReference>
<accession>A0A2G8K0P3</accession>
<comment type="subcellular location">
    <subcellularLocation>
        <location evidence="2">Lysosome</location>
    </subcellularLocation>
</comment>
<dbReference type="Proteomes" id="UP000230750">
    <property type="component" value="Unassembled WGS sequence"/>
</dbReference>
<dbReference type="InterPro" id="IPR056603">
    <property type="entry name" value="HTH_NPRL3"/>
</dbReference>
<dbReference type="Pfam" id="PF03666">
    <property type="entry name" value="NPR3"/>
    <property type="match status" value="2"/>
</dbReference>
<dbReference type="AlphaFoldDB" id="A0A2G8K0P3"/>
<dbReference type="InterPro" id="IPR005365">
    <property type="entry name" value="Npr3"/>
</dbReference>
<dbReference type="STRING" id="307972.A0A2G8K0P3"/>
<proteinExistence type="inferred from homology"/>
<dbReference type="GO" id="GO:1990130">
    <property type="term" value="C:GATOR1 complex"/>
    <property type="evidence" value="ECO:0007669"/>
    <property type="project" value="UniProtKB-UniRule"/>
</dbReference>
<dbReference type="Pfam" id="PF24064">
    <property type="entry name" value="HTH_NPRL3"/>
    <property type="match status" value="1"/>
</dbReference>
<comment type="similarity">
    <text evidence="1 2">Belongs to the NPR3 family.</text>
</comment>
<sequence>MADKCTPLGIVLVSSGSKGDLLLFRYPYKVETSNETAPNGLSKTNRFALHAQDDLPGNPKRTAASDGIFTCFTDKILAIILTPKTQLCKRPFELTVDDVKFVGFPTLVQDVNQRWREEVTSSVSVQATMIMFNVVFVLHADSHPSLIQCYQDLSKRLAVALKHEERRCGYLSRQAVVVHTTMDEVAAMPEDSEESPFKLLMQRSKLCRGLAGVFQGLTKTGTCHMVINNWIEVSFCLPHKVHKVSHMLKIEKNGMEESVSAIKPYHAILLLERIGDLWEALPMDCSPALRRLIKFASPLKNLQALASDTDLHLSQVFQLVGHLVYWGKATVIYPVCETNEYILSPRVPTERHSALHEEFHQLFPSEFLTKILAEFSLPTPLKEHRLSKIGDYERAEHSANLVKVVVWLLQKRLLTQTCYTTENKRKEKKRLVDKCTHLCLHRTPYRGPQNDSENGKDLETKLDSNPDLAELSKLYGEDSPADKQTDRASSSGGQPENLSYDSDDLSFSMSLEVYSNTDDEQQKLLMRRGMVFMLMERLTEAERKAVLSVPAAQSPEDLKLFARLSPYFRGKHHLEEIMYWANVERGQLYELLDKFRSILITCTHQDAATITYKEFL</sequence>
<dbReference type="PANTHER" id="PTHR13153">
    <property type="entry name" value="CGTHBA PROTEIN -14 GENE PROTEIN"/>
    <property type="match status" value="1"/>
</dbReference>
<comment type="caution">
    <text evidence="5">The sequence shown here is derived from an EMBL/GenBank/DDBJ whole genome shotgun (WGS) entry which is preliminary data.</text>
</comment>
<reference evidence="5 6" key="1">
    <citation type="journal article" date="2017" name="PLoS Biol.">
        <title>The sea cucumber genome provides insights into morphological evolution and visceral regeneration.</title>
        <authorList>
            <person name="Zhang X."/>
            <person name="Sun L."/>
            <person name="Yuan J."/>
            <person name="Sun Y."/>
            <person name="Gao Y."/>
            <person name="Zhang L."/>
            <person name="Li S."/>
            <person name="Dai H."/>
            <person name="Hamel J.F."/>
            <person name="Liu C."/>
            <person name="Yu Y."/>
            <person name="Liu S."/>
            <person name="Lin W."/>
            <person name="Guo K."/>
            <person name="Jin S."/>
            <person name="Xu P."/>
            <person name="Storey K.B."/>
            <person name="Huan P."/>
            <person name="Zhang T."/>
            <person name="Zhou Y."/>
            <person name="Zhang J."/>
            <person name="Lin C."/>
            <person name="Li X."/>
            <person name="Xing L."/>
            <person name="Huo D."/>
            <person name="Sun M."/>
            <person name="Wang L."/>
            <person name="Mercier A."/>
            <person name="Li F."/>
            <person name="Yang H."/>
            <person name="Xiang J."/>
        </authorList>
    </citation>
    <scope>NUCLEOTIDE SEQUENCE [LARGE SCALE GENOMIC DNA]</scope>
    <source>
        <strain evidence="5">Shaxun</strain>
        <tissue evidence="5">Muscle</tissue>
    </source>
</reference>
<organism evidence="5 6">
    <name type="scientific">Stichopus japonicus</name>
    <name type="common">Sea cucumber</name>
    <dbReference type="NCBI Taxonomy" id="307972"/>
    <lineage>
        <taxon>Eukaryota</taxon>
        <taxon>Metazoa</taxon>
        <taxon>Echinodermata</taxon>
        <taxon>Eleutherozoa</taxon>
        <taxon>Echinozoa</taxon>
        <taxon>Holothuroidea</taxon>
        <taxon>Aspidochirotacea</taxon>
        <taxon>Aspidochirotida</taxon>
        <taxon>Stichopodidae</taxon>
        <taxon>Apostichopus</taxon>
    </lineage>
</organism>
<dbReference type="GO" id="GO:0034198">
    <property type="term" value="P:cellular response to amino acid starvation"/>
    <property type="evidence" value="ECO:0007669"/>
    <property type="project" value="UniProtKB-UniRule"/>
</dbReference>
<gene>
    <name evidence="5" type="ORF">BSL78_21619</name>
</gene>
<evidence type="ECO:0000313" key="5">
    <source>
        <dbReference type="EMBL" id="PIK41539.1"/>
    </source>
</evidence>
<evidence type="ECO:0000256" key="1">
    <source>
        <dbReference type="ARBA" id="ARBA00010546"/>
    </source>
</evidence>
<feature type="compositionally biased region" description="Polar residues" evidence="3">
    <location>
        <begin position="487"/>
        <end position="502"/>
    </location>
</feature>